<evidence type="ECO:0000313" key="20">
    <source>
        <dbReference type="Proteomes" id="UP000799118"/>
    </source>
</evidence>
<feature type="domain" description="Glycosyl hydrolase family 13 catalytic" evidence="18">
    <location>
        <begin position="33"/>
        <end position="388"/>
    </location>
</feature>
<gene>
    <name evidence="19" type="ORF">BT96DRAFT_173587</name>
</gene>
<feature type="binding site" evidence="16">
    <location>
        <position position="317"/>
    </location>
    <ligand>
        <name>substrate</name>
    </ligand>
</feature>
<keyword evidence="8" id="KW-0106">Calcium</keyword>
<evidence type="ECO:0000256" key="3">
    <source>
        <dbReference type="ARBA" id="ARBA00008061"/>
    </source>
</evidence>
<dbReference type="InterPro" id="IPR017853">
    <property type="entry name" value="GH"/>
</dbReference>
<dbReference type="OrthoDB" id="204980at2759"/>
<dbReference type="GO" id="GO:0004556">
    <property type="term" value="F:alpha-amylase activity"/>
    <property type="evidence" value="ECO:0007669"/>
    <property type="project" value="UniProtKB-EC"/>
</dbReference>
<reference evidence="19" key="1">
    <citation type="journal article" date="2019" name="Environ. Microbiol.">
        <title>Fungal ecological strategies reflected in gene transcription - a case study of two litter decomposers.</title>
        <authorList>
            <person name="Barbi F."/>
            <person name="Kohler A."/>
            <person name="Barry K."/>
            <person name="Baskaran P."/>
            <person name="Daum C."/>
            <person name="Fauchery L."/>
            <person name="Ihrmark K."/>
            <person name="Kuo A."/>
            <person name="LaButti K."/>
            <person name="Lipzen A."/>
            <person name="Morin E."/>
            <person name="Grigoriev I.V."/>
            <person name="Henrissat B."/>
            <person name="Lindahl B."/>
            <person name="Martin F."/>
        </authorList>
    </citation>
    <scope>NUCLEOTIDE SEQUENCE</scope>
    <source>
        <strain evidence="19">JB14</strain>
    </source>
</reference>
<dbReference type="GO" id="GO:0005509">
    <property type="term" value="F:calcium ion binding"/>
    <property type="evidence" value="ECO:0007669"/>
    <property type="project" value="InterPro"/>
</dbReference>
<dbReference type="EC" id="3.2.1.1" evidence="4"/>
<feature type="chain" id="PRO_5025546528" description="alpha-amylase" evidence="17">
    <location>
        <begin position="21"/>
        <end position="475"/>
    </location>
</feature>
<evidence type="ECO:0000256" key="6">
    <source>
        <dbReference type="ARBA" id="ARBA00022729"/>
    </source>
</evidence>
<organism evidence="19 20">
    <name type="scientific">Gymnopus androsaceus JB14</name>
    <dbReference type="NCBI Taxonomy" id="1447944"/>
    <lineage>
        <taxon>Eukaryota</taxon>
        <taxon>Fungi</taxon>
        <taxon>Dikarya</taxon>
        <taxon>Basidiomycota</taxon>
        <taxon>Agaricomycotina</taxon>
        <taxon>Agaricomycetes</taxon>
        <taxon>Agaricomycetidae</taxon>
        <taxon>Agaricales</taxon>
        <taxon>Marasmiineae</taxon>
        <taxon>Omphalotaceae</taxon>
        <taxon>Gymnopus</taxon>
    </lineage>
</organism>
<protein>
    <recommendedName>
        <fullName evidence="4">alpha-amylase</fullName>
        <ecNumber evidence="4">3.2.1.1</ecNumber>
    </recommendedName>
</protein>
<dbReference type="EMBL" id="ML769398">
    <property type="protein sequence ID" value="KAE9407025.1"/>
    <property type="molecule type" value="Genomic_DNA"/>
</dbReference>
<keyword evidence="12" id="KW-0326">Glycosidase</keyword>
<evidence type="ECO:0000256" key="2">
    <source>
        <dbReference type="ARBA" id="ARBA00001913"/>
    </source>
</evidence>
<dbReference type="GO" id="GO:0016052">
    <property type="term" value="P:carbohydrate catabolic process"/>
    <property type="evidence" value="ECO:0007669"/>
    <property type="project" value="InterPro"/>
</dbReference>
<evidence type="ECO:0000256" key="4">
    <source>
        <dbReference type="ARBA" id="ARBA00012595"/>
    </source>
</evidence>
<feature type="site" description="Transition state stabilizer" evidence="14">
    <location>
        <position position="317"/>
    </location>
</feature>
<keyword evidence="10" id="KW-0325">Glycoprotein</keyword>
<accession>A0A6A4IE42</accession>
<evidence type="ECO:0000256" key="14">
    <source>
        <dbReference type="PIRSR" id="PIRSR001024-2"/>
    </source>
</evidence>
<feature type="active site" description="Nucleophile" evidence="13">
    <location>
        <position position="223"/>
    </location>
</feature>
<keyword evidence="11" id="KW-0119">Carbohydrate metabolism</keyword>
<dbReference type="PANTHER" id="PTHR10357:SF215">
    <property type="entry name" value="ALPHA-AMYLASE 1"/>
    <property type="match status" value="1"/>
</dbReference>
<dbReference type="SUPFAM" id="SSF51011">
    <property type="entry name" value="Glycosyl hydrolase domain"/>
    <property type="match status" value="1"/>
</dbReference>
<comment type="cofactor">
    <cofactor evidence="2">
        <name>Ca(2+)</name>
        <dbReference type="ChEBI" id="CHEBI:29108"/>
    </cofactor>
</comment>
<dbReference type="SUPFAM" id="SSF51445">
    <property type="entry name" value="(Trans)glycosidases"/>
    <property type="match status" value="1"/>
</dbReference>
<name>A0A6A4IE42_9AGAR</name>
<evidence type="ECO:0000256" key="15">
    <source>
        <dbReference type="PIRSR" id="PIRSR001024-4"/>
    </source>
</evidence>
<dbReference type="Gene3D" id="3.20.20.80">
    <property type="entry name" value="Glycosidases"/>
    <property type="match status" value="1"/>
</dbReference>
<evidence type="ECO:0000259" key="18">
    <source>
        <dbReference type="SMART" id="SM00642"/>
    </source>
</evidence>
<feature type="binding site" evidence="16">
    <location>
        <position position="251"/>
    </location>
    <ligand>
        <name>substrate</name>
    </ligand>
</feature>
<evidence type="ECO:0000256" key="9">
    <source>
        <dbReference type="ARBA" id="ARBA00023157"/>
    </source>
</evidence>
<evidence type="ECO:0000256" key="7">
    <source>
        <dbReference type="ARBA" id="ARBA00022801"/>
    </source>
</evidence>
<dbReference type="CDD" id="cd11319">
    <property type="entry name" value="AmyAc_euk_AmyA"/>
    <property type="match status" value="1"/>
</dbReference>
<evidence type="ECO:0000256" key="1">
    <source>
        <dbReference type="ARBA" id="ARBA00000548"/>
    </source>
</evidence>
<dbReference type="SMART" id="SM00642">
    <property type="entry name" value="Aamy"/>
    <property type="match status" value="1"/>
</dbReference>
<dbReference type="InterPro" id="IPR013780">
    <property type="entry name" value="Glyco_hydro_b"/>
</dbReference>
<dbReference type="InterPro" id="IPR006047">
    <property type="entry name" value="GH13_cat_dom"/>
</dbReference>
<evidence type="ECO:0000256" key="11">
    <source>
        <dbReference type="ARBA" id="ARBA00023277"/>
    </source>
</evidence>
<proteinExistence type="inferred from homology"/>
<dbReference type="Pfam" id="PF09260">
    <property type="entry name" value="A_amylase_dom_C"/>
    <property type="match status" value="1"/>
</dbReference>
<dbReference type="AlphaFoldDB" id="A0A6A4IE42"/>
<keyword evidence="5" id="KW-0479">Metal-binding</keyword>
<evidence type="ECO:0000256" key="17">
    <source>
        <dbReference type="SAM" id="SignalP"/>
    </source>
</evidence>
<dbReference type="FunFam" id="3.20.20.80:FF:000120">
    <property type="entry name" value="Alpha-amylase A"/>
    <property type="match status" value="1"/>
</dbReference>
<keyword evidence="7 19" id="KW-0378">Hydrolase</keyword>
<dbReference type="InterPro" id="IPR015340">
    <property type="entry name" value="A_amylase_C_dom"/>
</dbReference>
<feature type="binding site" evidence="16">
    <location>
        <position position="364"/>
    </location>
    <ligand>
        <name>substrate</name>
    </ligand>
</feature>
<dbReference type="Proteomes" id="UP000799118">
    <property type="component" value="Unassembled WGS sequence"/>
</dbReference>
<feature type="binding site" evidence="16">
    <location>
        <position position="55"/>
    </location>
    <ligand>
        <name>substrate</name>
    </ligand>
</feature>
<feature type="binding site" evidence="16">
    <location>
        <position position="221"/>
    </location>
    <ligand>
        <name>substrate</name>
    </ligand>
</feature>
<dbReference type="PIRSF" id="PIRSF001024">
    <property type="entry name" value="Alph-amyl_fung"/>
    <property type="match status" value="1"/>
</dbReference>
<evidence type="ECO:0000256" key="8">
    <source>
        <dbReference type="ARBA" id="ARBA00022837"/>
    </source>
</evidence>
<evidence type="ECO:0000256" key="16">
    <source>
        <dbReference type="PIRSR" id="PIRSR001024-5"/>
    </source>
</evidence>
<keyword evidence="9 15" id="KW-1015">Disulfide bond</keyword>
<evidence type="ECO:0000256" key="5">
    <source>
        <dbReference type="ARBA" id="ARBA00022723"/>
    </source>
</evidence>
<evidence type="ECO:0000256" key="12">
    <source>
        <dbReference type="ARBA" id="ARBA00023295"/>
    </source>
</evidence>
<evidence type="ECO:0000256" key="13">
    <source>
        <dbReference type="PIRSR" id="PIRSR001024-1"/>
    </source>
</evidence>
<comment type="catalytic activity">
    <reaction evidence="1">
        <text>Endohydrolysis of (1-&gt;4)-alpha-D-glucosidic linkages in polysaccharides containing three or more (1-&gt;4)-alpha-linked D-glucose units.</text>
        <dbReference type="EC" id="3.2.1.1"/>
    </reaction>
</comment>
<feature type="disulfide bond" evidence="15">
    <location>
        <begin position="168"/>
        <end position="181"/>
    </location>
</feature>
<feature type="disulfide bond" evidence="15">
    <location>
        <begin position="50"/>
        <end position="58"/>
    </location>
</feature>
<sequence>MFTPLLWSLLATFLFYDAQAASAAQWRGRSIYQVIVDRYALPSGSDLTLCDPSEQTWCGGTWNTLRENLDHIQNAGFTAVWISPVQQNWQGKRTPYGDPYHGYWIQDSTQLNERFGTADDLMALSEEIHRRDMYLMVDVVVNDVMALSTDPDYSIYMFKDSSYYHSYCPVDYSNTTSEQICWLGDFNVTLPDLDTTNPTVISGYSSWISELVSTYRIDGLRIDAAKHVDPAFWPAFCGAADVFCIGEVFGGLDVEDCAEWQGDVLDSVLNYPMYTALTQAFQIPGPLNISALTDTLSQSKQLYKDTTVLGNFLENQDLPRWAAGSVDVQTLYNAMTFNFMSDGIPICYYGQEMGFRGAGDPLNREPLWTSNYTITPTYQFIQQLNQFRNYLVNSTANISTPWTTAETQVLTTSQYGIAFMKGDVITILTNIGSPPQNNTHIAVQTPYERNTALTNVLTCEQWVVGSQALLKCNTL</sequence>
<dbReference type="Pfam" id="PF00128">
    <property type="entry name" value="Alpha-amylase"/>
    <property type="match status" value="1"/>
</dbReference>
<dbReference type="PANTHER" id="PTHR10357">
    <property type="entry name" value="ALPHA-AMYLASE FAMILY MEMBER"/>
    <property type="match status" value="1"/>
</dbReference>
<keyword evidence="6 17" id="KW-0732">Signal</keyword>
<dbReference type="Gene3D" id="2.60.40.1180">
    <property type="entry name" value="Golgi alpha-mannosidase II"/>
    <property type="match status" value="1"/>
</dbReference>
<feature type="active site" description="Proton donor" evidence="13">
    <location>
        <position position="247"/>
    </location>
</feature>
<evidence type="ECO:0000256" key="10">
    <source>
        <dbReference type="ARBA" id="ARBA00023180"/>
    </source>
</evidence>
<comment type="similarity">
    <text evidence="3">Belongs to the glycosyl hydrolase 13 family.</text>
</comment>
<dbReference type="InterPro" id="IPR013777">
    <property type="entry name" value="A-amylase-like"/>
</dbReference>
<feature type="binding site" evidence="16">
    <location>
        <position position="104"/>
    </location>
    <ligand>
        <name>substrate</name>
    </ligand>
</feature>
<keyword evidence="20" id="KW-1185">Reference proteome</keyword>
<feature type="signal peptide" evidence="17">
    <location>
        <begin position="1"/>
        <end position="20"/>
    </location>
</feature>
<evidence type="ECO:0000313" key="19">
    <source>
        <dbReference type="EMBL" id="KAE9407025.1"/>
    </source>
</evidence>